<dbReference type="Proteomes" id="UP000675554">
    <property type="component" value="Unassembled WGS sequence"/>
</dbReference>
<protein>
    <submittedName>
        <fullName evidence="2">Uncharacterized protein</fullName>
    </submittedName>
</protein>
<feature type="non-terminal residue" evidence="2">
    <location>
        <position position="101"/>
    </location>
</feature>
<comment type="caution">
    <text evidence="2">The sequence shown here is derived from an EMBL/GenBank/DDBJ whole genome shotgun (WGS) entry which is preliminary data.</text>
</comment>
<feature type="region of interest" description="Disordered" evidence="1">
    <location>
        <begin position="1"/>
        <end position="101"/>
    </location>
</feature>
<reference evidence="2" key="1">
    <citation type="submission" date="2021-04" db="EMBL/GenBank/DDBJ databases">
        <title>Sequencing of actinobacteria type strains.</title>
        <authorList>
            <person name="Nguyen G.-S."/>
            <person name="Wentzel A."/>
        </authorList>
    </citation>
    <scope>NUCLEOTIDE SEQUENCE</scope>
    <source>
        <strain evidence="2">DSM 42095</strain>
    </source>
</reference>
<feature type="compositionally biased region" description="Basic and acidic residues" evidence="1">
    <location>
        <begin position="75"/>
        <end position="87"/>
    </location>
</feature>
<name>A0A8T4J1A7_9ACTN</name>
<organism evidence="2 3">
    <name type="scientific">Streptomyces daliensis</name>
    <dbReference type="NCBI Taxonomy" id="299421"/>
    <lineage>
        <taxon>Bacteria</taxon>
        <taxon>Bacillati</taxon>
        <taxon>Actinomycetota</taxon>
        <taxon>Actinomycetes</taxon>
        <taxon>Kitasatosporales</taxon>
        <taxon>Streptomycetaceae</taxon>
        <taxon>Streptomyces</taxon>
    </lineage>
</organism>
<keyword evidence="3" id="KW-1185">Reference proteome</keyword>
<proteinExistence type="predicted"/>
<feature type="non-terminal residue" evidence="2">
    <location>
        <position position="1"/>
    </location>
</feature>
<evidence type="ECO:0000313" key="3">
    <source>
        <dbReference type="Proteomes" id="UP000675554"/>
    </source>
</evidence>
<evidence type="ECO:0000313" key="2">
    <source>
        <dbReference type="EMBL" id="MBR7678501.1"/>
    </source>
</evidence>
<accession>A0A8T4J1A7</accession>
<gene>
    <name evidence="2" type="ORF">KDA82_37160</name>
</gene>
<dbReference type="EMBL" id="JAGSMN010001514">
    <property type="protein sequence ID" value="MBR7678501.1"/>
    <property type="molecule type" value="Genomic_DNA"/>
</dbReference>
<evidence type="ECO:0000256" key="1">
    <source>
        <dbReference type="SAM" id="MobiDB-lite"/>
    </source>
</evidence>
<dbReference type="AlphaFoldDB" id="A0A8T4J1A7"/>
<sequence length="101" mass="10140">PGVGQEGSATQRPGRVSRSEPTGSWPAPGVEHRRIPLAGPDGLTRPDGGPGTAVLRSPLALGAASGDFLKSGDVPGRDTDQAADDGRSGSGGPVKVYERPS</sequence>